<name>A0A450YUR9_9GAMM</name>
<feature type="region of interest" description="Disordered" evidence="1">
    <location>
        <begin position="116"/>
        <end position="150"/>
    </location>
</feature>
<dbReference type="EMBL" id="CAADFT010000046">
    <property type="protein sequence ID" value="VFK45310.1"/>
    <property type="molecule type" value="Genomic_DNA"/>
</dbReference>
<sequence>MPETGASVNRGNQPPSRQRGGGGMTTVLPTKSIPPAWTKTPPIFQIVFINHRLSAVALESRPAALQKARVSHCLVAHPIHYIPRFLVFCVLPATFGNHLSTIERFFSLNQLTASGRHSTAPVVPPGADRGAPRRGRRRRDGRHRRGSVPA</sequence>
<protein>
    <submittedName>
        <fullName evidence="2">Uncharacterized protein</fullName>
    </submittedName>
</protein>
<gene>
    <name evidence="2" type="ORF">BECKTC1821E_GA0114239_10461</name>
</gene>
<feature type="region of interest" description="Disordered" evidence="1">
    <location>
        <begin position="1"/>
        <end position="29"/>
    </location>
</feature>
<organism evidence="2">
    <name type="scientific">Candidatus Kentrum sp. TC</name>
    <dbReference type="NCBI Taxonomy" id="2126339"/>
    <lineage>
        <taxon>Bacteria</taxon>
        <taxon>Pseudomonadati</taxon>
        <taxon>Pseudomonadota</taxon>
        <taxon>Gammaproteobacteria</taxon>
        <taxon>Candidatus Kentrum</taxon>
    </lineage>
</organism>
<feature type="compositionally biased region" description="Basic residues" evidence="1">
    <location>
        <begin position="132"/>
        <end position="150"/>
    </location>
</feature>
<accession>A0A450YUR9</accession>
<proteinExistence type="predicted"/>
<evidence type="ECO:0000256" key="1">
    <source>
        <dbReference type="SAM" id="MobiDB-lite"/>
    </source>
</evidence>
<feature type="compositionally biased region" description="Polar residues" evidence="1">
    <location>
        <begin position="1"/>
        <end position="16"/>
    </location>
</feature>
<reference evidence="2" key="1">
    <citation type="submission" date="2019-02" db="EMBL/GenBank/DDBJ databases">
        <authorList>
            <person name="Gruber-Vodicka R. H."/>
            <person name="Seah K. B. B."/>
        </authorList>
    </citation>
    <scope>NUCLEOTIDE SEQUENCE</scope>
    <source>
        <strain evidence="2">BECK_BZ125</strain>
    </source>
</reference>
<evidence type="ECO:0000313" key="2">
    <source>
        <dbReference type="EMBL" id="VFK45310.1"/>
    </source>
</evidence>
<dbReference type="AlphaFoldDB" id="A0A450YUR9"/>